<dbReference type="Gene3D" id="1.10.10.10">
    <property type="entry name" value="Winged helix-like DNA-binding domain superfamily/Winged helix DNA-binding domain"/>
    <property type="match status" value="1"/>
</dbReference>
<keyword evidence="2" id="KW-0805">Transcription regulation</keyword>
<dbReference type="Proteomes" id="UP001165343">
    <property type="component" value="Unassembled WGS sequence"/>
</dbReference>
<dbReference type="PANTHER" id="PTHR30537">
    <property type="entry name" value="HTH-TYPE TRANSCRIPTIONAL REGULATOR"/>
    <property type="match status" value="1"/>
</dbReference>
<dbReference type="EMBL" id="JAMGBC010000001">
    <property type="protein sequence ID" value="MCL6678124.1"/>
    <property type="molecule type" value="Genomic_DNA"/>
</dbReference>
<dbReference type="PANTHER" id="PTHR30537:SF5">
    <property type="entry name" value="HTH-TYPE TRANSCRIPTIONAL ACTIVATOR TTDR-RELATED"/>
    <property type="match status" value="1"/>
</dbReference>
<evidence type="ECO:0000313" key="7">
    <source>
        <dbReference type="Proteomes" id="UP001165343"/>
    </source>
</evidence>
<keyword evidence="7" id="KW-1185">Reference proteome</keyword>
<dbReference type="CDD" id="cd08422">
    <property type="entry name" value="PBP2_CrgA_like"/>
    <property type="match status" value="1"/>
</dbReference>
<sequence>MNWEDLDIFCHVIDHGSFSGAARVLRRPKSSVSASVARLEARLGTRLIERTTRRLRLTEPGESLYREMSPLFGHLREALGNAAAMGETVSGRLRIAAPYEFGAHHLGAVACSMLTDHPELEVDIDVEHQPVNLFDQQYDIVFTMVDRELPSTSGAVRRVFSLERGLFCSPPFFEAVERPQSPYDLKSLPLLAAASDTVWDFTDLAGGHLSVPVVAPRLRSSNAGIRLQAAIEGLGVARITSTFCEPAVAEGRLVRLLEDFECAPLRVYALLPARRLMPVKVRIFLDTLEMMSRSAAAAH</sequence>
<accession>A0ABT0RCY1</accession>
<keyword evidence="4" id="KW-0804">Transcription</keyword>
<dbReference type="PROSITE" id="PS50931">
    <property type="entry name" value="HTH_LYSR"/>
    <property type="match status" value="1"/>
</dbReference>
<protein>
    <submittedName>
        <fullName evidence="6">LysR family transcriptional regulator</fullName>
    </submittedName>
</protein>
<dbReference type="InterPro" id="IPR036390">
    <property type="entry name" value="WH_DNA-bd_sf"/>
</dbReference>
<dbReference type="InterPro" id="IPR000847">
    <property type="entry name" value="LysR_HTH_N"/>
</dbReference>
<keyword evidence="3" id="KW-0238">DNA-binding</keyword>
<gene>
    <name evidence="6" type="ORF">LZ519_02145</name>
</gene>
<dbReference type="InterPro" id="IPR005119">
    <property type="entry name" value="LysR_subst-bd"/>
</dbReference>
<evidence type="ECO:0000256" key="4">
    <source>
        <dbReference type="ARBA" id="ARBA00023163"/>
    </source>
</evidence>
<dbReference type="Gene3D" id="3.40.190.290">
    <property type="match status" value="1"/>
</dbReference>
<dbReference type="Pfam" id="PF03466">
    <property type="entry name" value="LysR_substrate"/>
    <property type="match status" value="1"/>
</dbReference>
<evidence type="ECO:0000313" key="6">
    <source>
        <dbReference type="EMBL" id="MCL6678124.1"/>
    </source>
</evidence>
<evidence type="ECO:0000259" key="5">
    <source>
        <dbReference type="PROSITE" id="PS50931"/>
    </source>
</evidence>
<reference evidence="6" key="1">
    <citation type="submission" date="2022-05" db="EMBL/GenBank/DDBJ databases">
        <authorList>
            <person name="Jo J.-H."/>
            <person name="Im W.-T."/>
        </authorList>
    </citation>
    <scope>NUCLEOTIDE SEQUENCE</scope>
    <source>
        <strain evidence="6">RG327</strain>
    </source>
</reference>
<dbReference type="RefSeq" id="WP_249867094.1">
    <property type="nucleotide sequence ID" value="NZ_JAMGBC010000001.1"/>
</dbReference>
<comment type="caution">
    <text evidence="6">The sequence shown here is derived from an EMBL/GenBank/DDBJ whole genome shotgun (WGS) entry which is preliminary data.</text>
</comment>
<dbReference type="SUPFAM" id="SSF53850">
    <property type="entry name" value="Periplasmic binding protein-like II"/>
    <property type="match status" value="1"/>
</dbReference>
<comment type="similarity">
    <text evidence="1">Belongs to the LysR transcriptional regulatory family.</text>
</comment>
<dbReference type="SUPFAM" id="SSF46785">
    <property type="entry name" value="Winged helix' DNA-binding domain"/>
    <property type="match status" value="1"/>
</dbReference>
<dbReference type="InterPro" id="IPR036388">
    <property type="entry name" value="WH-like_DNA-bd_sf"/>
</dbReference>
<dbReference type="InterPro" id="IPR058163">
    <property type="entry name" value="LysR-type_TF_proteobact-type"/>
</dbReference>
<feature type="domain" description="HTH lysR-type" evidence="5">
    <location>
        <begin position="1"/>
        <end position="58"/>
    </location>
</feature>
<evidence type="ECO:0000256" key="1">
    <source>
        <dbReference type="ARBA" id="ARBA00009437"/>
    </source>
</evidence>
<dbReference type="Pfam" id="PF00126">
    <property type="entry name" value="HTH_1"/>
    <property type="match status" value="1"/>
</dbReference>
<evidence type="ECO:0000256" key="2">
    <source>
        <dbReference type="ARBA" id="ARBA00023015"/>
    </source>
</evidence>
<organism evidence="6 7">
    <name type="scientific">Sphingomonas anseongensis</name>
    <dbReference type="NCBI Taxonomy" id="2908207"/>
    <lineage>
        <taxon>Bacteria</taxon>
        <taxon>Pseudomonadati</taxon>
        <taxon>Pseudomonadota</taxon>
        <taxon>Alphaproteobacteria</taxon>
        <taxon>Sphingomonadales</taxon>
        <taxon>Sphingomonadaceae</taxon>
        <taxon>Sphingomonas</taxon>
    </lineage>
</organism>
<name>A0ABT0RCY1_9SPHN</name>
<proteinExistence type="inferred from homology"/>
<evidence type="ECO:0000256" key="3">
    <source>
        <dbReference type="ARBA" id="ARBA00023125"/>
    </source>
</evidence>